<keyword evidence="2" id="KW-1185">Reference proteome</keyword>
<evidence type="ECO:0000313" key="1">
    <source>
        <dbReference type="EMBL" id="KAF0472896.1"/>
    </source>
</evidence>
<dbReference type="AlphaFoldDB" id="A0A8H3XL61"/>
<evidence type="ECO:0000313" key="2">
    <source>
        <dbReference type="Proteomes" id="UP000439903"/>
    </source>
</evidence>
<organism evidence="1 2">
    <name type="scientific">Gigaspora margarita</name>
    <dbReference type="NCBI Taxonomy" id="4874"/>
    <lineage>
        <taxon>Eukaryota</taxon>
        <taxon>Fungi</taxon>
        <taxon>Fungi incertae sedis</taxon>
        <taxon>Mucoromycota</taxon>
        <taxon>Glomeromycotina</taxon>
        <taxon>Glomeromycetes</taxon>
        <taxon>Diversisporales</taxon>
        <taxon>Gigasporaceae</taxon>
        <taxon>Gigaspora</taxon>
    </lineage>
</organism>
<reference evidence="1 2" key="1">
    <citation type="journal article" date="2019" name="Environ. Microbiol.">
        <title>At the nexus of three kingdoms: the genome of the mycorrhizal fungus Gigaspora margarita provides insights into plant, endobacterial and fungal interactions.</title>
        <authorList>
            <person name="Venice F."/>
            <person name="Ghignone S."/>
            <person name="Salvioli di Fossalunga A."/>
            <person name="Amselem J."/>
            <person name="Novero M."/>
            <person name="Xianan X."/>
            <person name="Sedzielewska Toro K."/>
            <person name="Morin E."/>
            <person name="Lipzen A."/>
            <person name="Grigoriev I.V."/>
            <person name="Henrissat B."/>
            <person name="Martin F.M."/>
            <person name="Bonfante P."/>
        </authorList>
    </citation>
    <scope>NUCLEOTIDE SEQUENCE [LARGE SCALE GENOMIC DNA]</scope>
    <source>
        <strain evidence="1 2">BEG34</strain>
    </source>
</reference>
<comment type="caution">
    <text evidence="1">The sequence shown here is derived from an EMBL/GenBank/DDBJ whole genome shotgun (WGS) entry which is preliminary data.</text>
</comment>
<name>A0A8H3XL61_GIGMA</name>
<accession>A0A8H3XL61</accession>
<proteinExistence type="predicted"/>
<sequence>MAFSLAAKFSINFVASRWLYEKYQDRDLGAQPLVNLSAVFLSKPSEEPSIPTTILQNNNSTDLFSVSQIAHKAINIAIEMNDPNVFRFLKEYITRKGHSLVENTTSIYTLKEHSKSNILETSPIVENTTSINILKEISSLISLKPYPSESLILSKKLEEVDHQKRLIINHH</sequence>
<dbReference type="OrthoDB" id="2440842at2759"/>
<dbReference type="EMBL" id="WTPW01000872">
    <property type="protein sequence ID" value="KAF0472896.1"/>
    <property type="molecule type" value="Genomic_DNA"/>
</dbReference>
<dbReference type="Proteomes" id="UP000439903">
    <property type="component" value="Unassembled WGS sequence"/>
</dbReference>
<gene>
    <name evidence="1" type="ORF">F8M41_024967</name>
</gene>
<protein>
    <submittedName>
        <fullName evidence="1">Uncharacterized protein</fullName>
    </submittedName>
</protein>